<organism evidence="1 2">
    <name type="scientific">Falsigemmobacter intermedius</name>
    <dbReference type="NCBI Taxonomy" id="1553448"/>
    <lineage>
        <taxon>Bacteria</taxon>
        <taxon>Pseudomonadati</taxon>
        <taxon>Pseudomonadota</taxon>
        <taxon>Alphaproteobacteria</taxon>
        <taxon>Rhodobacterales</taxon>
        <taxon>Paracoccaceae</taxon>
        <taxon>Falsigemmobacter</taxon>
    </lineage>
</organism>
<name>A0A444M940_9RHOB</name>
<protein>
    <submittedName>
        <fullName evidence="1">Glycosyltransferase</fullName>
    </submittedName>
</protein>
<dbReference type="GO" id="GO:0016740">
    <property type="term" value="F:transferase activity"/>
    <property type="evidence" value="ECO:0007669"/>
    <property type="project" value="UniProtKB-KW"/>
</dbReference>
<dbReference type="RefSeq" id="WP_128490212.1">
    <property type="nucleotide sequence ID" value="NZ_JBHLXB010000014.1"/>
</dbReference>
<gene>
    <name evidence="1" type="ORF">EP867_14535</name>
</gene>
<dbReference type="Pfam" id="PF13692">
    <property type="entry name" value="Glyco_trans_1_4"/>
    <property type="match status" value="1"/>
</dbReference>
<dbReference type="Gene3D" id="3.40.50.2000">
    <property type="entry name" value="Glycogen Phosphorylase B"/>
    <property type="match status" value="1"/>
</dbReference>
<dbReference type="EMBL" id="SBLC01000025">
    <property type="protein sequence ID" value="RWY39184.1"/>
    <property type="molecule type" value="Genomic_DNA"/>
</dbReference>
<sequence>MRVLFYNWVSPFDPEKRGGGVSAYERALAAVLKTEGIEAGWLNSGLAQDLRPGPPRWEAGGPGQFCLVNARPFAPSHLSFGDPEQISHPPTEAAFAACLAATGPWDVIHFNNLEGLPAEALKIARAHAARVVVMLHNYYPFCPQVNLWFQERESCTTDRGGAACGACLLHPPPSRRRLALALAQKLSVQTGPRGLRLYRRGTAVLRTIRAGRQAGRPPEIPVLAQAQSRALAGRRARMVELLNTHCDVILCVSERVRVLAADFGLRRDLLAVCRIGTPDAARPPAPPRPLLDDRGHLTLAYAGYMRRDKGFFFLLEALEQLPADLAPRISLVLAARLSDPALRPRLLALGQRLGGLTWANGYQREDLDRILAPASLGVVPVLWEDNLPQVALEMHLRGLALLTSDRGGAHEPGNCPALTFPAGDIAAFHQRLAAVLQGEITRADYGKGGAAPPDLQSHLRALRQHWQPGEIQPGVEFPSQALEAKAASLP</sequence>
<evidence type="ECO:0000313" key="1">
    <source>
        <dbReference type="EMBL" id="RWY39184.1"/>
    </source>
</evidence>
<proteinExistence type="predicted"/>
<comment type="caution">
    <text evidence="1">The sequence shown here is derived from an EMBL/GenBank/DDBJ whole genome shotgun (WGS) entry which is preliminary data.</text>
</comment>
<keyword evidence="2" id="KW-1185">Reference proteome</keyword>
<keyword evidence="1" id="KW-0808">Transferase</keyword>
<evidence type="ECO:0000313" key="2">
    <source>
        <dbReference type="Proteomes" id="UP000287168"/>
    </source>
</evidence>
<dbReference type="Proteomes" id="UP000287168">
    <property type="component" value="Unassembled WGS sequence"/>
</dbReference>
<dbReference type="OrthoDB" id="9807414at2"/>
<dbReference type="AlphaFoldDB" id="A0A444M940"/>
<reference evidence="1 2" key="1">
    <citation type="journal article" date="2015" name="Int. J. Syst. Evol. Microbiol.">
        <title>Gemmobacter intermedius sp. nov., isolated from a white stork (Ciconia ciconia).</title>
        <authorList>
            <person name="Kampfer P."/>
            <person name="Jerzak L."/>
            <person name="Wilharm G."/>
            <person name="Golke J."/>
            <person name="Busse H.J."/>
            <person name="Glaeser S.P."/>
        </authorList>
    </citation>
    <scope>NUCLEOTIDE SEQUENCE [LARGE SCALE GENOMIC DNA]</scope>
    <source>
        <strain evidence="1 2">119/4</strain>
    </source>
</reference>
<dbReference type="SUPFAM" id="SSF53756">
    <property type="entry name" value="UDP-Glycosyltransferase/glycogen phosphorylase"/>
    <property type="match status" value="1"/>
</dbReference>
<accession>A0A444M940</accession>